<dbReference type="Pfam" id="PF18758">
    <property type="entry name" value="KDZ"/>
    <property type="match status" value="1"/>
</dbReference>
<dbReference type="AlphaFoldDB" id="A0A2H3DWA4"/>
<sequence>MGKNTQTFVQCKCGWAATNALAVSTKEMGPGAHRDTLDDHFGDYNQWRKIIILSIA</sequence>
<reference evidence="2" key="1">
    <citation type="journal article" date="2017" name="Nat. Ecol. Evol.">
        <title>Genome expansion and lineage-specific genetic innovations in the forest pathogenic fungi Armillaria.</title>
        <authorList>
            <person name="Sipos G."/>
            <person name="Prasanna A.N."/>
            <person name="Walter M.C."/>
            <person name="O'Connor E."/>
            <person name="Balint B."/>
            <person name="Krizsan K."/>
            <person name="Kiss B."/>
            <person name="Hess J."/>
            <person name="Varga T."/>
            <person name="Slot J."/>
            <person name="Riley R."/>
            <person name="Boka B."/>
            <person name="Rigling D."/>
            <person name="Barry K."/>
            <person name="Lee J."/>
            <person name="Mihaltcheva S."/>
            <person name="LaButti K."/>
            <person name="Lipzen A."/>
            <person name="Waldron R."/>
            <person name="Moloney N.M."/>
            <person name="Sperisen C."/>
            <person name="Kredics L."/>
            <person name="Vagvoelgyi C."/>
            <person name="Patrignani A."/>
            <person name="Fitzpatrick D."/>
            <person name="Nagy I."/>
            <person name="Doyle S."/>
            <person name="Anderson J.B."/>
            <person name="Grigoriev I.V."/>
            <person name="Gueldener U."/>
            <person name="Muensterkoetter M."/>
            <person name="Nagy L.G."/>
        </authorList>
    </citation>
    <scope>NUCLEOTIDE SEQUENCE [LARGE SCALE GENOMIC DNA]</scope>
    <source>
        <strain evidence="2">Ar21-2</strain>
    </source>
</reference>
<evidence type="ECO:0000313" key="1">
    <source>
        <dbReference type="EMBL" id="PBK98144.1"/>
    </source>
</evidence>
<dbReference type="OrthoDB" id="3257768at2759"/>
<dbReference type="InParanoid" id="A0A2H3DWA4"/>
<dbReference type="STRING" id="47427.A0A2H3DWA4"/>
<gene>
    <name evidence="1" type="ORF">ARMGADRAFT_920338</name>
</gene>
<keyword evidence="2" id="KW-1185">Reference proteome</keyword>
<protein>
    <submittedName>
        <fullName evidence="1">Uncharacterized protein</fullName>
    </submittedName>
</protein>
<dbReference type="InterPro" id="IPR040521">
    <property type="entry name" value="KDZ"/>
</dbReference>
<dbReference type="EMBL" id="KZ293648">
    <property type="protein sequence ID" value="PBK98144.1"/>
    <property type="molecule type" value="Genomic_DNA"/>
</dbReference>
<dbReference type="Proteomes" id="UP000217790">
    <property type="component" value="Unassembled WGS sequence"/>
</dbReference>
<accession>A0A2H3DWA4</accession>
<proteinExistence type="predicted"/>
<name>A0A2H3DWA4_ARMGA</name>
<evidence type="ECO:0000313" key="2">
    <source>
        <dbReference type="Proteomes" id="UP000217790"/>
    </source>
</evidence>
<organism evidence="1 2">
    <name type="scientific">Armillaria gallica</name>
    <name type="common">Bulbous honey fungus</name>
    <name type="synonym">Armillaria bulbosa</name>
    <dbReference type="NCBI Taxonomy" id="47427"/>
    <lineage>
        <taxon>Eukaryota</taxon>
        <taxon>Fungi</taxon>
        <taxon>Dikarya</taxon>
        <taxon>Basidiomycota</taxon>
        <taxon>Agaricomycotina</taxon>
        <taxon>Agaricomycetes</taxon>
        <taxon>Agaricomycetidae</taxon>
        <taxon>Agaricales</taxon>
        <taxon>Marasmiineae</taxon>
        <taxon>Physalacriaceae</taxon>
        <taxon>Armillaria</taxon>
    </lineage>
</organism>